<protein>
    <submittedName>
        <fullName evidence="3">Alpha-L-rhamnosidase-like protein</fullName>
    </submittedName>
</protein>
<sequence length="1044" mass="110367">MLDRSRSSRRTPRWLVGAALATCLVAGAVAAPASAAPDQHRGHGSGKGASGHGSGKGGHHQKPKASSFVEDFAEADADHGAMVRWWWPSAVDADVAVEQLREVADAGYKGVEIAFVMDGTDYAVDPDEHEYGDPSWQAAVKAVLDEADDLGVQVDLTLGGRWPAAVPGLDVDGDAASQELVAGSTVVAAGDTYGGAVPQPTPRTYEDRTSDDGVITSTTKTATPHYVTATAARCVTDCSEDRPRIDLESVTDISDAVDGDTIDWTAPGDGTWLVTGYWRRGTAQRNDAPFGSTVSLLSDPESRVVDHFGREGTDAFLAFFDTLLDRETRKLLRRAGGSIFEDSLELKHAQPWTPSFIAAFEDTNGYSVLPYLPALAHVAPASPFAPASPMYTFGDGQDETAQRVLHDVDETLNDLWTDNHVRPIKRWAHRLGLTFRAQAYGEPLDLGSAANALDISECETLGCSEDQFRTVATSVALASKDLVSSEMLPGGFGNLYGLTQAQITAGVNREYALGGNQMVFHGLPYPTVPPSADGTITDDASFWPGFHAFSSNIGEAFGPRQPSWGMQSDVADYYARTQQTLQTGNARYDVAVLNAVLGAEESATDGAFLDEAGYTFGYVTPGSLAGQKVKRGVLAPNGPGFQALVIGSEPITLATAEQILTAVRRGLPLVVIGDGPEHAAGYAADSDAAAALDLKLERTFDRIVDAPSTQVVADESAALDALAATGVAAEAQASDTGVKVVHREDDDRDLYVLVNRTDDAQTVDVTLSGSRRAVPYALDPWTGDVSPVGVYTTDRDQITITGVEIPAGSTALYAMASTRFAGEKVGSEHVTATTAADATWTAGVGRGKRSAGTLTVRASENGTATSQLSNGTTVRTQVRGVADEQQLGDWDLVLDEWLPGDADDASDVTRHVEHTIDGVALTSWTEIDGIEDAVGIGTYTTEVQADRDLARSGAVLDLGAVSGSYRVRVNGKAVAVADQLGTEVDLGDALRPGRNVIEVEVASTMLNRLRITRPAEFGGRTPTTNGLLGPIALQPYVEVSQQVR</sequence>
<feature type="region of interest" description="Disordered" evidence="1">
    <location>
        <begin position="34"/>
        <end position="66"/>
    </location>
</feature>
<keyword evidence="4" id="KW-1185">Reference proteome</keyword>
<keyword evidence="2" id="KW-0732">Signal</keyword>
<accession>A0A2M9B8X8</accession>
<feature type="signal peptide" evidence="2">
    <location>
        <begin position="1"/>
        <end position="35"/>
    </location>
</feature>
<organism evidence="3 4">
    <name type="scientific">Mumia flava</name>
    <dbReference type="NCBI Taxonomy" id="1348852"/>
    <lineage>
        <taxon>Bacteria</taxon>
        <taxon>Bacillati</taxon>
        <taxon>Actinomycetota</taxon>
        <taxon>Actinomycetes</taxon>
        <taxon>Propionibacteriales</taxon>
        <taxon>Nocardioidaceae</taxon>
        <taxon>Mumia</taxon>
    </lineage>
</organism>
<feature type="region of interest" description="Disordered" evidence="1">
    <location>
        <begin position="192"/>
        <end position="213"/>
    </location>
</feature>
<dbReference type="Gene3D" id="2.60.120.260">
    <property type="entry name" value="Galactose-binding domain-like"/>
    <property type="match status" value="1"/>
</dbReference>
<dbReference type="PANTHER" id="PTHR36848">
    <property type="entry name" value="DNA-BINDING PROTEIN (PUTATIVE SECRETED PROTEIN)-RELATED"/>
    <property type="match status" value="1"/>
</dbReference>
<dbReference type="PANTHER" id="PTHR36848:SF2">
    <property type="entry name" value="SECRETED PROTEIN"/>
    <property type="match status" value="1"/>
</dbReference>
<dbReference type="SUPFAM" id="SSF49785">
    <property type="entry name" value="Galactose-binding domain-like"/>
    <property type="match status" value="1"/>
</dbReference>
<dbReference type="RefSeq" id="WP_100415470.1">
    <property type="nucleotide sequence ID" value="NZ_PGEZ01000002.1"/>
</dbReference>
<evidence type="ECO:0000256" key="2">
    <source>
        <dbReference type="SAM" id="SignalP"/>
    </source>
</evidence>
<dbReference type="OrthoDB" id="9761519at2"/>
<reference evidence="3 4" key="1">
    <citation type="submission" date="2017-11" db="EMBL/GenBank/DDBJ databases">
        <title>Genomic Encyclopedia of Archaeal and Bacterial Type Strains, Phase II (KMG-II): From Individual Species to Whole Genera.</title>
        <authorList>
            <person name="Goeker M."/>
        </authorList>
    </citation>
    <scope>NUCLEOTIDE SEQUENCE [LARGE SCALE GENOMIC DNA]</scope>
    <source>
        <strain evidence="3 4">DSM 27763</strain>
    </source>
</reference>
<evidence type="ECO:0000313" key="3">
    <source>
        <dbReference type="EMBL" id="PJJ54381.1"/>
    </source>
</evidence>
<feature type="chain" id="PRO_5014605076" evidence="2">
    <location>
        <begin position="36"/>
        <end position="1044"/>
    </location>
</feature>
<evidence type="ECO:0000313" key="4">
    <source>
        <dbReference type="Proteomes" id="UP000230842"/>
    </source>
</evidence>
<comment type="caution">
    <text evidence="3">The sequence shown here is derived from an EMBL/GenBank/DDBJ whole genome shotgun (WGS) entry which is preliminary data.</text>
</comment>
<feature type="compositionally biased region" description="Gly residues" evidence="1">
    <location>
        <begin position="45"/>
        <end position="56"/>
    </location>
</feature>
<dbReference type="Proteomes" id="UP000230842">
    <property type="component" value="Unassembled WGS sequence"/>
</dbReference>
<proteinExistence type="predicted"/>
<evidence type="ECO:0000256" key="1">
    <source>
        <dbReference type="SAM" id="MobiDB-lite"/>
    </source>
</evidence>
<dbReference type="InterPro" id="IPR008979">
    <property type="entry name" value="Galactose-bd-like_sf"/>
</dbReference>
<dbReference type="Pfam" id="PF17132">
    <property type="entry name" value="Glyco_hydro_106"/>
    <property type="match status" value="1"/>
</dbReference>
<dbReference type="EMBL" id="PGEZ01000002">
    <property type="protein sequence ID" value="PJJ54381.1"/>
    <property type="molecule type" value="Genomic_DNA"/>
</dbReference>
<dbReference type="InterPro" id="IPR053161">
    <property type="entry name" value="Ulvan_degrading_GH"/>
</dbReference>
<dbReference type="AlphaFoldDB" id="A0A2M9B8X8"/>
<name>A0A2M9B8X8_9ACTN</name>
<gene>
    <name evidence="3" type="ORF">CLV56_3890</name>
</gene>